<dbReference type="SUPFAM" id="SSF48150">
    <property type="entry name" value="DNA-glycosylase"/>
    <property type="match status" value="1"/>
</dbReference>
<dbReference type="AlphaFoldDB" id="A0AAW6U7E5"/>
<organism evidence="1 2">
    <name type="scientific">Peloplasma aerotolerans</name>
    <dbReference type="NCBI Taxonomy" id="3044389"/>
    <lineage>
        <taxon>Bacteria</taxon>
        <taxon>Bacillati</taxon>
        <taxon>Mycoplasmatota</taxon>
        <taxon>Mollicutes</taxon>
        <taxon>Acholeplasmatales</taxon>
        <taxon>Acholeplasmataceae</taxon>
        <taxon>Peloplasma</taxon>
    </lineage>
</organism>
<name>A0AAW6U7E5_9MOLU</name>
<dbReference type="EMBL" id="JASCXW010000012">
    <property type="protein sequence ID" value="MDI6452845.1"/>
    <property type="molecule type" value="Genomic_DNA"/>
</dbReference>
<dbReference type="GO" id="GO:0006281">
    <property type="term" value="P:DNA repair"/>
    <property type="evidence" value="ECO:0007669"/>
    <property type="project" value="InterPro"/>
</dbReference>
<dbReference type="GO" id="GO:0003824">
    <property type="term" value="F:catalytic activity"/>
    <property type="evidence" value="ECO:0007669"/>
    <property type="project" value="InterPro"/>
</dbReference>
<reference evidence="1" key="1">
    <citation type="submission" date="2023-05" db="EMBL/GenBank/DDBJ databases">
        <title>Mariniplasma microaerophilum sp. nov., a novel anaerobic mollicute isolated from terrestrial mud volcano, Taman Peninsula, Russia.</title>
        <authorList>
            <person name="Khomyakova M.A."/>
            <person name="Merkel A.Y."/>
            <person name="Slobodkin A.I."/>
        </authorList>
    </citation>
    <scope>NUCLEOTIDE SEQUENCE</scope>
    <source>
        <strain evidence="1">M4Ah</strain>
    </source>
</reference>
<evidence type="ECO:0000313" key="1">
    <source>
        <dbReference type="EMBL" id="MDI6452845.1"/>
    </source>
</evidence>
<proteinExistence type="predicted"/>
<accession>A0AAW6U7E5</accession>
<evidence type="ECO:0008006" key="3">
    <source>
        <dbReference type="Google" id="ProtNLM"/>
    </source>
</evidence>
<dbReference type="InterPro" id="IPR011257">
    <property type="entry name" value="DNA_glycosylase"/>
</dbReference>
<comment type="caution">
    <text evidence="1">The sequence shown here is derived from an EMBL/GenBank/DDBJ whole genome shotgun (WGS) entry which is preliminary data.</text>
</comment>
<evidence type="ECO:0000313" key="2">
    <source>
        <dbReference type="Proteomes" id="UP001431532"/>
    </source>
</evidence>
<gene>
    <name evidence="1" type="ORF">QJ521_04645</name>
</gene>
<sequence>MNLIMVNQYVDIVITNIEKMGIEFNKENNKPVYNHIGAVICDMSLQAGLNYKNVVYPRIEYILNSFASFKTTSQFTSLINIIDIEDILNFHNKRKIQTIKEIFSLLKNENIETVDEMAEWMTTDFNINQINNINGIGPKTLDYLLKLLGIDSMPVDRHLFSFLKLCNIDVIEYYPAQLIYNEVSRKLNINKLDLDTAIWNYMSKNELTYQPI</sequence>
<keyword evidence="2" id="KW-1185">Reference proteome</keyword>
<protein>
    <recommendedName>
        <fullName evidence="3">HhH-GPD domain-containing protein</fullName>
    </recommendedName>
</protein>
<dbReference type="RefSeq" id="WP_282839270.1">
    <property type="nucleotide sequence ID" value="NZ_JASCXW010000012.1"/>
</dbReference>
<dbReference type="Proteomes" id="UP001431532">
    <property type="component" value="Unassembled WGS sequence"/>
</dbReference>